<organism evidence="3 4">
    <name type="scientific">Hypsizygus marmoreus</name>
    <name type="common">White beech mushroom</name>
    <name type="synonym">Agaricus marmoreus</name>
    <dbReference type="NCBI Taxonomy" id="39966"/>
    <lineage>
        <taxon>Eukaryota</taxon>
        <taxon>Fungi</taxon>
        <taxon>Dikarya</taxon>
        <taxon>Basidiomycota</taxon>
        <taxon>Agaricomycotina</taxon>
        <taxon>Agaricomycetes</taxon>
        <taxon>Agaricomycetidae</taxon>
        <taxon>Agaricales</taxon>
        <taxon>Tricholomatineae</taxon>
        <taxon>Lyophyllaceae</taxon>
        <taxon>Hypsizygus</taxon>
    </lineage>
</organism>
<gene>
    <name evidence="3" type="ORF">Hypma_009297</name>
</gene>
<dbReference type="PROSITE" id="PS50096">
    <property type="entry name" value="IQ"/>
    <property type="match status" value="1"/>
</dbReference>
<evidence type="ECO:0000259" key="2">
    <source>
        <dbReference type="Pfam" id="PF02179"/>
    </source>
</evidence>
<reference evidence="3" key="1">
    <citation type="submission" date="2018-04" db="EMBL/GenBank/DDBJ databases">
        <title>Whole genome sequencing of Hypsizygus marmoreus.</title>
        <authorList>
            <person name="Choi I.-G."/>
            <person name="Min B."/>
            <person name="Kim J.-G."/>
            <person name="Kim S."/>
            <person name="Oh Y.-L."/>
            <person name="Kong W.-S."/>
            <person name="Park H."/>
            <person name="Jeong J."/>
            <person name="Song E.-S."/>
        </authorList>
    </citation>
    <scope>NUCLEOTIDE SEQUENCE [LARGE SCALE GENOMIC DNA]</scope>
    <source>
        <strain evidence="3">51987-8</strain>
    </source>
</reference>
<dbReference type="InterPro" id="IPR003103">
    <property type="entry name" value="BAG_domain"/>
</dbReference>
<dbReference type="SUPFAM" id="SSF63491">
    <property type="entry name" value="BAG domain"/>
    <property type="match status" value="1"/>
</dbReference>
<dbReference type="STRING" id="39966.A0A369JSX3"/>
<dbReference type="EMBL" id="LUEZ02000046">
    <property type="protein sequence ID" value="RDB23637.1"/>
    <property type="molecule type" value="Genomic_DNA"/>
</dbReference>
<feature type="compositionally biased region" description="Basic and acidic residues" evidence="1">
    <location>
        <begin position="64"/>
        <end position="114"/>
    </location>
</feature>
<feature type="compositionally biased region" description="Low complexity" evidence="1">
    <location>
        <begin position="9"/>
        <end position="44"/>
    </location>
</feature>
<name>A0A369JSX3_HYPMA</name>
<feature type="compositionally biased region" description="Acidic residues" evidence="1">
    <location>
        <begin position="333"/>
        <end position="351"/>
    </location>
</feature>
<sequence>MFGNPLMHSSYYDPSDYYSSPYGRSLAQQRGLAQQQRALEQQRAQRLRRAQYLPDEVEEESSDEDAHYQLSPRERLNLETRKRQEAVEMERRRREEALVNQKRLEAQRQEEVRRQAHQQHYQPPQQQRTAHSPSKLPKSPSSNHHIPIRSRSSSPQAPEPQHPPTLAVVTHPVPPEVLERQNEAATKIQKSYRIHRSLHTLKNLEREFEDLKAPFKPPMTIDFEGPDGIISVTASQPLPSTFDARNTPKVAFNSTNYPLHKYVESLNRILIKLDAVESCDNMTVRKERRRIIGRVEAEASRADSYWKQVWASHLVQSSRLGQKQGHSMNVDCETSEDEDDTADSETFELADEGVVSKAASETKSPINADLGGDFVMVH</sequence>
<comment type="caution">
    <text evidence="3">The sequence shown here is derived from an EMBL/GenBank/DDBJ whole genome shotgun (WGS) entry which is preliminary data.</text>
</comment>
<dbReference type="InParanoid" id="A0A369JSX3"/>
<feature type="compositionally biased region" description="Low complexity" evidence="1">
    <location>
        <begin position="118"/>
        <end position="142"/>
    </location>
</feature>
<dbReference type="Pfam" id="PF02179">
    <property type="entry name" value="BAG"/>
    <property type="match status" value="1"/>
</dbReference>
<evidence type="ECO:0000313" key="4">
    <source>
        <dbReference type="Proteomes" id="UP000076154"/>
    </source>
</evidence>
<evidence type="ECO:0000256" key="1">
    <source>
        <dbReference type="SAM" id="MobiDB-lite"/>
    </source>
</evidence>
<keyword evidence="4" id="KW-1185">Reference proteome</keyword>
<feature type="domain" description="BAG" evidence="2">
    <location>
        <begin position="260"/>
        <end position="303"/>
    </location>
</feature>
<accession>A0A369JSX3</accession>
<feature type="region of interest" description="Disordered" evidence="1">
    <location>
        <begin position="322"/>
        <end position="372"/>
    </location>
</feature>
<dbReference type="GO" id="GO:0051087">
    <property type="term" value="F:protein-folding chaperone binding"/>
    <property type="evidence" value="ECO:0007669"/>
    <property type="project" value="InterPro"/>
</dbReference>
<protein>
    <recommendedName>
        <fullName evidence="2">BAG domain-containing protein</fullName>
    </recommendedName>
</protein>
<dbReference type="OrthoDB" id="333905at2759"/>
<dbReference type="Proteomes" id="UP000076154">
    <property type="component" value="Unassembled WGS sequence"/>
</dbReference>
<dbReference type="InterPro" id="IPR036533">
    <property type="entry name" value="BAG_dom_sf"/>
</dbReference>
<evidence type="ECO:0000313" key="3">
    <source>
        <dbReference type="EMBL" id="RDB23637.1"/>
    </source>
</evidence>
<feature type="region of interest" description="Disordered" evidence="1">
    <location>
        <begin position="1"/>
        <end position="169"/>
    </location>
</feature>
<dbReference type="AlphaFoldDB" id="A0A369JSX3"/>
<proteinExistence type="predicted"/>
<dbReference type="Gene3D" id="1.20.58.120">
    <property type="entry name" value="BAG domain"/>
    <property type="match status" value="1"/>
</dbReference>